<protein>
    <recommendedName>
        <fullName evidence="9">Probable endonuclease 4</fullName>
        <ecNumber evidence="9">3.1.21.2</ecNumber>
    </recommendedName>
    <alternativeName>
        <fullName evidence="9">Endodeoxyribonuclease IV</fullName>
    </alternativeName>
    <alternativeName>
        <fullName evidence="9">Endonuclease IV</fullName>
    </alternativeName>
</protein>
<comment type="cofactor">
    <cofactor evidence="9">
        <name>Zn(2+)</name>
        <dbReference type="ChEBI" id="CHEBI:29105"/>
    </cofactor>
    <text evidence="9">Binds 3 Zn(2+) ions.</text>
</comment>
<evidence type="ECO:0000313" key="12">
    <source>
        <dbReference type="Proteomes" id="UP000185544"/>
    </source>
</evidence>
<feature type="binding site" evidence="9">
    <location>
        <position position="143"/>
    </location>
    <ligand>
        <name>Zn(2+)</name>
        <dbReference type="ChEBI" id="CHEBI:29105"/>
        <label>1</label>
    </ligand>
</feature>
<keyword evidence="2 9" id="KW-0540">Nuclease</keyword>
<evidence type="ECO:0000256" key="4">
    <source>
        <dbReference type="ARBA" id="ARBA00022759"/>
    </source>
</evidence>
<proteinExistence type="inferred from homology"/>
<dbReference type="PROSITE" id="PS00731">
    <property type="entry name" value="AP_NUCLEASE_F2_3"/>
    <property type="match status" value="1"/>
</dbReference>
<keyword evidence="12" id="KW-1185">Reference proteome</keyword>
<feature type="binding site" evidence="9">
    <location>
        <position position="214"/>
    </location>
    <ligand>
        <name>Zn(2+)</name>
        <dbReference type="ChEBI" id="CHEBI:29105"/>
        <label>2</label>
    </ligand>
</feature>
<dbReference type="InterPro" id="IPR013022">
    <property type="entry name" value="Xyl_isomerase-like_TIM-brl"/>
</dbReference>
<sequence length="294" mass="32605">MLFGAHESIEGGVVCALERGRVDACQAIQLFTKNSNSWREPSLGEKKIALFRSEHKKMGALPLLTHANYLINLAAQKEDVWERSQKALIAEMIRSEALGIHFVVLHPGAHMGLGIQAGVARVAAALNQIEGHVTCLNVRLLLENTAGQGTCLGHRFEELAQILERVSWRDRIGICFDTQHAFAAGYDLSTAEGYQATFDEFNRVVGLASLCAFHLNDSKKPLGSRVDRHENIGKGHLGLPLFWRLGRDDRFNHLPAVLETAPRDPNIPFKKEISLLNSLQREESIPSLAPHPLF</sequence>
<comment type="similarity">
    <text evidence="1 9">Belongs to the AP endonuclease 2 family.</text>
</comment>
<evidence type="ECO:0000256" key="8">
    <source>
        <dbReference type="ARBA" id="ARBA00023204"/>
    </source>
</evidence>
<dbReference type="PROSITE" id="PS00729">
    <property type="entry name" value="AP_NUCLEASE_F2_1"/>
    <property type="match status" value="1"/>
</dbReference>
<dbReference type="AlphaFoldDB" id="A0A1L6MY11"/>
<keyword evidence="7 9" id="KW-0862">Zinc</keyword>
<dbReference type="GO" id="GO:0008833">
    <property type="term" value="F:deoxyribonuclease IV (phage-T4-induced) activity"/>
    <property type="evidence" value="ECO:0007669"/>
    <property type="project" value="UniProtKB-UniRule"/>
</dbReference>
<dbReference type="PANTHER" id="PTHR21445:SF0">
    <property type="entry name" value="APURINIC-APYRIMIDINIC ENDONUCLEASE"/>
    <property type="match status" value="1"/>
</dbReference>
<dbReference type="STRING" id="1882918.BCY86_06635"/>
<dbReference type="NCBIfam" id="TIGR00587">
    <property type="entry name" value="nfo"/>
    <property type="match status" value="1"/>
</dbReference>
<dbReference type="SUPFAM" id="SSF51658">
    <property type="entry name" value="Xylose isomerase-like"/>
    <property type="match status" value="1"/>
</dbReference>
<keyword evidence="4 9" id="KW-0255">Endonuclease</keyword>
<dbReference type="CDD" id="cd00019">
    <property type="entry name" value="AP2Ec"/>
    <property type="match status" value="1"/>
</dbReference>
<keyword evidence="8 9" id="KW-0234">DNA repair</keyword>
<evidence type="ECO:0000256" key="2">
    <source>
        <dbReference type="ARBA" id="ARBA00022722"/>
    </source>
</evidence>
<feature type="domain" description="Xylose isomerase-like TIM barrel" evidence="10">
    <location>
        <begin position="25"/>
        <end position="276"/>
    </location>
</feature>
<gene>
    <name evidence="9" type="primary">nfo</name>
    <name evidence="11" type="ORF">BCY86_06635</name>
</gene>
<dbReference type="EC" id="3.1.21.2" evidence="9"/>
<dbReference type="SMART" id="SM00518">
    <property type="entry name" value="AP2Ec"/>
    <property type="match status" value="1"/>
</dbReference>
<reference evidence="11 12" key="1">
    <citation type="submission" date="2016-08" db="EMBL/GenBank/DDBJ databases">
        <title>Identification and validation of antigenic proteins from Pajaroellobacter abortibovis using de-novo genome sequence assembly and reverse vaccinology.</title>
        <authorList>
            <person name="Welly B.T."/>
            <person name="Miller M.R."/>
            <person name="Stott J.L."/>
            <person name="Blanchard M.T."/>
            <person name="Islas-Trejo A.D."/>
            <person name="O'Rourke S.M."/>
            <person name="Young A.E."/>
            <person name="Medrano J.F."/>
            <person name="Van Eenennaam A.L."/>
        </authorList>
    </citation>
    <scope>NUCLEOTIDE SEQUENCE [LARGE SCALE GENOMIC DNA]</scope>
    <source>
        <strain evidence="11 12">BTF92-0548A/99-0131</strain>
    </source>
</reference>
<name>A0A1L6MY11_9BACT</name>
<dbReference type="GO" id="GO:0006284">
    <property type="term" value="P:base-excision repair"/>
    <property type="evidence" value="ECO:0007669"/>
    <property type="project" value="TreeGrafter"/>
</dbReference>
<organism evidence="11 12">
    <name type="scientific">Pajaroellobacter abortibovis</name>
    <dbReference type="NCBI Taxonomy" id="1882918"/>
    <lineage>
        <taxon>Bacteria</taxon>
        <taxon>Pseudomonadati</taxon>
        <taxon>Myxococcota</taxon>
        <taxon>Polyangia</taxon>
        <taxon>Polyangiales</taxon>
        <taxon>Polyangiaceae</taxon>
    </lineage>
</organism>
<feature type="binding site" evidence="9">
    <location>
        <position position="259"/>
    </location>
    <ligand>
        <name>Zn(2+)</name>
        <dbReference type="ChEBI" id="CHEBI:29105"/>
        <label>2</label>
    </ligand>
</feature>
<evidence type="ECO:0000313" key="11">
    <source>
        <dbReference type="EMBL" id="APS00389.1"/>
    </source>
</evidence>
<keyword evidence="5 9" id="KW-0227">DNA damage</keyword>
<comment type="function">
    <text evidence="9">Endonuclease IV plays a role in DNA repair. It cleaves phosphodiester bonds at apurinic or apyrimidinic (AP) sites, generating a 3'-hydroxyl group and a 5'-terminal sugar phosphate.</text>
</comment>
<dbReference type="PANTHER" id="PTHR21445">
    <property type="entry name" value="ENDONUCLEASE IV ENDODEOXYRIBONUCLEASE IV"/>
    <property type="match status" value="1"/>
</dbReference>
<evidence type="ECO:0000256" key="9">
    <source>
        <dbReference type="HAMAP-Rule" id="MF_00152"/>
    </source>
</evidence>
<dbReference type="FunFam" id="3.20.20.150:FF:000001">
    <property type="entry name" value="Probable endonuclease 4"/>
    <property type="match status" value="1"/>
</dbReference>
<dbReference type="EMBL" id="CP016908">
    <property type="protein sequence ID" value="APS00389.1"/>
    <property type="molecule type" value="Genomic_DNA"/>
</dbReference>
<dbReference type="GO" id="GO:0008270">
    <property type="term" value="F:zinc ion binding"/>
    <property type="evidence" value="ECO:0007669"/>
    <property type="project" value="UniProtKB-UniRule"/>
</dbReference>
<dbReference type="GO" id="GO:0003906">
    <property type="term" value="F:DNA-(apurinic or apyrimidinic site) endonuclease activity"/>
    <property type="evidence" value="ECO:0007669"/>
    <property type="project" value="TreeGrafter"/>
</dbReference>
<dbReference type="InterPro" id="IPR001719">
    <property type="entry name" value="AP_endonuc_2"/>
</dbReference>
<feature type="binding site" evidence="9">
    <location>
        <position position="229"/>
    </location>
    <ligand>
        <name>Zn(2+)</name>
        <dbReference type="ChEBI" id="CHEBI:29105"/>
        <label>3</label>
    </ligand>
</feature>
<dbReference type="KEGG" id="pabo:BCY86_06635"/>
<evidence type="ECO:0000256" key="3">
    <source>
        <dbReference type="ARBA" id="ARBA00022723"/>
    </source>
</evidence>
<dbReference type="InterPro" id="IPR018246">
    <property type="entry name" value="AP_endonuc_F2_Zn_BS"/>
</dbReference>
<feature type="binding site" evidence="9">
    <location>
        <position position="66"/>
    </location>
    <ligand>
        <name>Zn(2+)</name>
        <dbReference type="ChEBI" id="CHEBI:29105"/>
        <label>1</label>
    </ligand>
</feature>
<keyword evidence="3 9" id="KW-0479">Metal-binding</keyword>
<evidence type="ECO:0000256" key="5">
    <source>
        <dbReference type="ARBA" id="ARBA00022763"/>
    </source>
</evidence>
<dbReference type="Gene3D" id="3.20.20.150">
    <property type="entry name" value="Divalent-metal-dependent TIM barrel enzymes"/>
    <property type="match status" value="1"/>
</dbReference>
<evidence type="ECO:0000256" key="1">
    <source>
        <dbReference type="ARBA" id="ARBA00005340"/>
    </source>
</evidence>
<dbReference type="HAMAP" id="MF_00152">
    <property type="entry name" value="Nfo"/>
    <property type="match status" value="1"/>
</dbReference>
<dbReference type="InterPro" id="IPR036237">
    <property type="entry name" value="Xyl_isomerase-like_sf"/>
</dbReference>
<dbReference type="PROSITE" id="PS51432">
    <property type="entry name" value="AP_NUCLEASE_F2_4"/>
    <property type="match status" value="1"/>
</dbReference>
<evidence type="ECO:0000256" key="6">
    <source>
        <dbReference type="ARBA" id="ARBA00022801"/>
    </source>
</evidence>
<accession>A0A1L6MY11</accession>
<feature type="binding site" evidence="9">
    <location>
        <position position="106"/>
    </location>
    <ligand>
        <name>Zn(2+)</name>
        <dbReference type="ChEBI" id="CHEBI:29105"/>
        <label>1</label>
    </ligand>
</feature>
<evidence type="ECO:0000256" key="7">
    <source>
        <dbReference type="ARBA" id="ARBA00022833"/>
    </source>
</evidence>
<dbReference type="GO" id="GO:0008081">
    <property type="term" value="F:phosphoric diester hydrolase activity"/>
    <property type="evidence" value="ECO:0007669"/>
    <property type="project" value="TreeGrafter"/>
</dbReference>
<dbReference type="Pfam" id="PF01261">
    <property type="entry name" value="AP_endonuc_2"/>
    <property type="match status" value="1"/>
</dbReference>
<feature type="binding site" evidence="9">
    <location>
        <position position="180"/>
    </location>
    <ligand>
        <name>Zn(2+)</name>
        <dbReference type="ChEBI" id="CHEBI:29105"/>
        <label>3</label>
    </ligand>
</feature>
<dbReference type="GO" id="GO:0003677">
    <property type="term" value="F:DNA binding"/>
    <property type="evidence" value="ECO:0007669"/>
    <property type="project" value="InterPro"/>
</dbReference>
<comment type="catalytic activity">
    <reaction evidence="9">
        <text>Endonucleolytic cleavage to 5'-phosphooligonucleotide end-products.</text>
        <dbReference type="EC" id="3.1.21.2"/>
    </reaction>
</comment>
<feature type="binding site" evidence="9">
    <location>
        <position position="227"/>
    </location>
    <ligand>
        <name>Zn(2+)</name>
        <dbReference type="ChEBI" id="CHEBI:29105"/>
        <label>3</label>
    </ligand>
</feature>
<feature type="binding site" evidence="9">
    <location>
        <position position="143"/>
    </location>
    <ligand>
        <name>Zn(2+)</name>
        <dbReference type="ChEBI" id="CHEBI:29105"/>
        <label>2</label>
    </ligand>
</feature>
<dbReference type="Proteomes" id="UP000185544">
    <property type="component" value="Chromosome"/>
</dbReference>
<keyword evidence="6 9" id="KW-0378">Hydrolase</keyword>
<evidence type="ECO:0000259" key="10">
    <source>
        <dbReference type="Pfam" id="PF01261"/>
    </source>
</evidence>
<feature type="binding site" evidence="9">
    <location>
        <position position="177"/>
    </location>
    <ligand>
        <name>Zn(2+)</name>
        <dbReference type="ChEBI" id="CHEBI:29105"/>
        <label>2</label>
    </ligand>
</feature>